<dbReference type="SUPFAM" id="SSF53850">
    <property type="entry name" value="Periplasmic binding protein-like II"/>
    <property type="match status" value="1"/>
</dbReference>
<reference evidence="3 4" key="1">
    <citation type="submission" date="2021-11" db="EMBL/GenBank/DDBJ databases">
        <authorList>
            <person name="Lee D.-H."/>
            <person name="Kim S.-B."/>
        </authorList>
    </citation>
    <scope>NUCLEOTIDE SEQUENCE [LARGE SCALE GENOMIC DNA]</scope>
    <source>
        <strain evidence="3 4">KCTC 52223</strain>
    </source>
</reference>
<dbReference type="EMBL" id="JAJISD010000009">
    <property type="protein sequence ID" value="MCC8431270.1"/>
    <property type="molecule type" value="Genomic_DNA"/>
</dbReference>
<keyword evidence="4" id="KW-1185">Reference proteome</keyword>
<name>A0ABS8KYY6_9HYPH</name>
<comment type="caution">
    <text evidence="3">The sequence shown here is derived from an EMBL/GenBank/DDBJ whole genome shotgun (WGS) entry which is preliminary data.</text>
</comment>
<dbReference type="Pfam" id="PF03480">
    <property type="entry name" value="DctP"/>
    <property type="match status" value="1"/>
</dbReference>
<evidence type="ECO:0000256" key="2">
    <source>
        <dbReference type="SAM" id="SignalP"/>
    </source>
</evidence>
<feature type="signal peptide" evidence="2">
    <location>
        <begin position="1"/>
        <end position="20"/>
    </location>
</feature>
<gene>
    <name evidence="3" type="ORF">LJ725_20035</name>
</gene>
<dbReference type="NCBIfam" id="NF037995">
    <property type="entry name" value="TRAP_S1"/>
    <property type="match status" value="1"/>
</dbReference>
<dbReference type="Gene3D" id="3.40.190.170">
    <property type="entry name" value="Bacterial extracellular solute-binding protein, family 7"/>
    <property type="match status" value="1"/>
</dbReference>
<dbReference type="RefSeq" id="WP_230552505.1">
    <property type="nucleotide sequence ID" value="NZ_JAJISD010000009.1"/>
</dbReference>
<dbReference type="CDD" id="cd13602">
    <property type="entry name" value="PBP2_TRAP_BpDctp6_7"/>
    <property type="match status" value="1"/>
</dbReference>
<evidence type="ECO:0000313" key="4">
    <source>
        <dbReference type="Proteomes" id="UP001198862"/>
    </source>
</evidence>
<accession>A0ABS8KYY6</accession>
<dbReference type="InterPro" id="IPR038404">
    <property type="entry name" value="TRAP_DctP_sf"/>
</dbReference>
<dbReference type="PANTHER" id="PTHR33376:SF4">
    <property type="entry name" value="SIALIC ACID-BINDING PERIPLASMIC PROTEIN SIAP"/>
    <property type="match status" value="1"/>
</dbReference>
<dbReference type="PANTHER" id="PTHR33376">
    <property type="match status" value="1"/>
</dbReference>
<evidence type="ECO:0000256" key="1">
    <source>
        <dbReference type="ARBA" id="ARBA00022729"/>
    </source>
</evidence>
<dbReference type="InterPro" id="IPR018389">
    <property type="entry name" value="DctP_fam"/>
</dbReference>
<protein>
    <submittedName>
        <fullName evidence="3">TRAP transporter substrate-binding protein</fullName>
    </submittedName>
</protein>
<dbReference type="Proteomes" id="UP001198862">
    <property type="component" value="Unassembled WGS sequence"/>
</dbReference>
<keyword evidence="1 2" id="KW-0732">Signal</keyword>
<feature type="chain" id="PRO_5045640451" evidence="2">
    <location>
        <begin position="21"/>
        <end position="322"/>
    </location>
</feature>
<proteinExistence type="predicted"/>
<sequence length="322" mass="35594">MKRRLLLATAATLLATPVLAQTKWDMPTGYPATNYHTENIQAFADDVKKATDGKLTIQVHSNASLFKVPEIKRAVQSGQAQIGELLMSNLENENALFGADVVPFLASSYPEAMKLWKAQKPFIEKKLEVQGMMLLFAVPWPPQGLYTKKDVNSAADLKGLKFRAYNVGTTRLAELAGMVPVTIQAADLPQALATGVANSFISSGSTGYDSKVWESLDHFYDTKAWLPKNMIFVNKEAFGKLDKAQQDALLKAAAEAEVRGWKLCEEKTNWYTDQLKAKGMKTLEPSPQLMADLKKFGDQLTKDWLAKAGAEGQQLVDSYKKQ</sequence>
<evidence type="ECO:0000313" key="3">
    <source>
        <dbReference type="EMBL" id="MCC8431270.1"/>
    </source>
</evidence>
<organism evidence="3 4">
    <name type="scientific">Reyranella aquatilis</name>
    <dbReference type="NCBI Taxonomy" id="2035356"/>
    <lineage>
        <taxon>Bacteria</taxon>
        <taxon>Pseudomonadati</taxon>
        <taxon>Pseudomonadota</taxon>
        <taxon>Alphaproteobacteria</taxon>
        <taxon>Hyphomicrobiales</taxon>
        <taxon>Reyranellaceae</taxon>
        <taxon>Reyranella</taxon>
    </lineage>
</organism>